<dbReference type="InterPro" id="IPR025158">
    <property type="entry name" value="Mg_chelat-rel_C"/>
</dbReference>
<dbReference type="Gene3D" id="3.30.230.10">
    <property type="match status" value="1"/>
</dbReference>
<dbReference type="InterPro" id="IPR004482">
    <property type="entry name" value="Mg_chelat-rel"/>
</dbReference>
<dbReference type="PANTHER" id="PTHR32039:SF7">
    <property type="entry name" value="COMPETENCE PROTEIN COMM"/>
    <property type="match status" value="1"/>
</dbReference>
<dbReference type="InterPro" id="IPR027417">
    <property type="entry name" value="P-loop_NTPase"/>
</dbReference>
<dbReference type="OrthoDB" id="9813147at2"/>
<dbReference type="GO" id="GO:0005524">
    <property type="term" value="F:ATP binding"/>
    <property type="evidence" value="ECO:0007669"/>
    <property type="project" value="InterPro"/>
</dbReference>
<organism evidence="3 4">
    <name type="scientific">Mycobacterium lentiflavum</name>
    <dbReference type="NCBI Taxonomy" id="141349"/>
    <lineage>
        <taxon>Bacteria</taxon>
        <taxon>Bacillati</taxon>
        <taxon>Actinomycetota</taxon>
        <taxon>Actinomycetes</taxon>
        <taxon>Mycobacteriales</taxon>
        <taxon>Mycobacteriaceae</taxon>
        <taxon>Mycobacterium</taxon>
        <taxon>Mycobacterium simiae complex</taxon>
    </lineage>
</organism>
<dbReference type="RefSeq" id="WP_090601175.1">
    <property type="nucleotide sequence ID" value="NZ_CTEE01000001.1"/>
</dbReference>
<dbReference type="EMBL" id="CTEE01000001">
    <property type="protein sequence ID" value="CQD10704.1"/>
    <property type="molecule type" value="Genomic_DNA"/>
</dbReference>
<gene>
    <name evidence="3" type="ORF">BN1232_01981</name>
</gene>
<proteinExistence type="inferred from homology"/>
<dbReference type="SMART" id="SM00382">
    <property type="entry name" value="AAA"/>
    <property type="match status" value="1"/>
</dbReference>
<evidence type="ECO:0000256" key="1">
    <source>
        <dbReference type="ARBA" id="ARBA00006354"/>
    </source>
</evidence>
<dbReference type="InterPro" id="IPR014721">
    <property type="entry name" value="Ribsml_uS5_D2-typ_fold_subgr"/>
</dbReference>
<reference evidence="3 4" key="1">
    <citation type="submission" date="2015-03" db="EMBL/GenBank/DDBJ databases">
        <authorList>
            <person name="Urmite Genomes"/>
        </authorList>
    </citation>
    <scope>NUCLEOTIDE SEQUENCE [LARGE SCALE GENOMIC DNA]</scope>
    <source>
        <strain evidence="3 4">CSUR P1491</strain>
    </source>
</reference>
<name>A0A0E4GZV3_MYCLN</name>
<dbReference type="SUPFAM" id="SSF52540">
    <property type="entry name" value="P-loop containing nucleoside triphosphate hydrolases"/>
    <property type="match status" value="1"/>
</dbReference>
<feature type="domain" description="AAA+ ATPase" evidence="2">
    <location>
        <begin position="210"/>
        <end position="392"/>
    </location>
</feature>
<protein>
    <submittedName>
        <fullName evidence="3">Magnesium chelatase</fullName>
    </submittedName>
</protein>
<evidence type="ECO:0000313" key="3">
    <source>
        <dbReference type="EMBL" id="CQD10704.1"/>
    </source>
</evidence>
<dbReference type="NCBIfam" id="TIGR00368">
    <property type="entry name" value="YifB family Mg chelatase-like AAA ATPase"/>
    <property type="match status" value="1"/>
</dbReference>
<dbReference type="Pfam" id="PF13541">
    <property type="entry name" value="ChlI"/>
    <property type="match status" value="1"/>
</dbReference>
<accession>A0A0E4GZV3</accession>
<dbReference type="CDD" id="cd00009">
    <property type="entry name" value="AAA"/>
    <property type="match status" value="1"/>
</dbReference>
<dbReference type="Gene3D" id="3.40.50.300">
    <property type="entry name" value="P-loop containing nucleotide triphosphate hydrolases"/>
    <property type="match status" value="1"/>
</dbReference>
<dbReference type="PANTHER" id="PTHR32039">
    <property type="entry name" value="MAGNESIUM-CHELATASE SUBUNIT CHLI"/>
    <property type="match status" value="1"/>
</dbReference>
<dbReference type="FunFam" id="3.30.230.10:FF:000048">
    <property type="entry name" value="AAA family ATPase"/>
    <property type="match status" value="1"/>
</dbReference>
<comment type="similarity">
    <text evidence="1">Belongs to the Mg-chelatase subunits D/I family. ComM subfamily.</text>
</comment>
<dbReference type="Pfam" id="PF13335">
    <property type="entry name" value="Mg_chelatase_C"/>
    <property type="match status" value="1"/>
</dbReference>
<evidence type="ECO:0000313" key="4">
    <source>
        <dbReference type="Proteomes" id="UP000199251"/>
    </source>
</evidence>
<dbReference type="Pfam" id="PF01078">
    <property type="entry name" value="Mg_chelatase"/>
    <property type="match status" value="1"/>
</dbReference>
<dbReference type="InterPro" id="IPR003593">
    <property type="entry name" value="AAA+_ATPase"/>
</dbReference>
<sequence>MALGRAFSVAVRGLDGHIVEIEADITSGLPGVHLVGLPDAALQESRDRVRAAVTNCGNSWPMARLTLALSPATLPKMGSVYDIALAAAVLSAQRKSPWDRLEKTVLLGELSLDGRIRPVRGVLPAVLAAKRDGWPTVVVPVDNLAEASLVDGIDVWGARTLGQLQSWLGGSARLAERISAPATGPEPAGDLADVVGQAQARFAVEVAAAGAHHLMLTGPPGVGKTMLAQRLPGLLPSLTDSEALEVTAIHSVAGLLSGDTPLITQPPFVAPHHSSSVAALVGGGSGMARPGAVSRAHRGVLFLDECAEISVSALEALRTPLEDGLIRLARRDGVACYPARFQLVLAANLCPCAPADPQDCICPAATKRRYLGKLSGPLLDRVDLRVQMHPVRAGAFATVEGESSARVRDRVARARDTAAARWRPHDFSTNAEVSGTLLRRKFRPSSQAMDPLRRAVERGLLSIRGLDRTLRVAWSLADLAGRTSPGLDEVAAALSFRQLGQQR</sequence>
<dbReference type="InterPro" id="IPR000523">
    <property type="entry name" value="Mg_chelatse_chII-like_cat_dom"/>
</dbReference>
<dbReference type="STRING" id="141349.BN1232_01981"/>
<dbReference type="InterPro" id="IPR020568">
    <property type="entry name" value="Ribosomal_Su5_D2-typ_SF"/>
</dbReference>
<dbReference type="InterPro" id="IPR045006">
    <property type="entry name" value="CHLI-like"/>
</dbReference>
<evidence type="ECO:0000259" key="2">
    <source>
        <dbReference type="SMART" id="SM00382"/>
    </source>
</evidence>
<dbReference type="Proteomes" id="UP000199251">
    <property type="component" value="Unassembled WGS sequence"/>
</dbReference>
<dbReference type="AlphaFoldDB" id="A0A0E4GZV3"/>
<dbReference type="SUPFAM" id="SSF54211">
    <property type="entry name" value="Ribosomal protein S5 domain 2-like"/>
    <property type="match status" value="1"/>
</dbReference>